<evidence type="ECO:0000313" key="1">
    <source>
        <dbReference type="EMBL" id="CAI9736453.1"/>
    </source>
</evidence>
<accession>A0AA36BLT6</accession>
<name>A0AA36BLT6_OCTVU</name>
<gene>
    <name evidence="1" type="ORF">OCTVUL_1B004384</name>
</gene>
<proteinExistence type="predicted"/>
<organism evidence="1 2">
    <name type="scientific">Octopus vulgaris</name>
    <name type="common">Common octopus</name>
    <dbReference type="NCBI Taxonomy" id="6645"/>
    <lineage>
        <taxon>Eukaryota</taxon>
        <taxon>Metazoa</taxon>
        <taxon>Spiralia</taxon>
        <taxon>Lophotrochozoa</taxon>
        <taxon>Mollusca</taxon>
        <taxon>Cephalopoda</taxon>
        <taxon>Coleoidea</taxon>
        <taxon>Octopodiformes</taxon>
        <taxon>Octopoda</taxon>
        <taxon>Incirrata</taxon>
        <taxon>Octopodidae</taxon>
        <taxon>Octopus</taxon>
    </lineage>
</organism>
<dbReference type="Proteomes" id="UP001162480">
    <property type="component" value="Chromosome 19"/>
</dbReference>
<protein>
    <submittedName>
        <fullName evidence="1">Uncharacterized protein</fullName>
    </submittedName>
</protein>
<dbReference type="AlphaFoldDB" id="A0AA36BLT6"/>
<sequence length="149" mass="17234">MRCLRTISNIKPSDHIHNTELLQVKVKLSSDLRTAFAAVMFDETTDLEMKSQLSHILQFIDEKEMPQERFWGYVDVSTGRKAASLTGDRKFVNEFHCGQKFITQIGVNVKAGYLNSANKSKGDFCHERHIWYSLNQLQIFVNVEFSFKL</sequence>
<reference evidence="1" key="1">
    <citation type="submission" date="2023-08" db="EMBL/GenBank/DDBJ databases">
        <authorList>
            <person name="Alioto T."/>
            <person name="Alioto T."/>
            <person name="Gomez Garrido J."/>
        </authorList>
    </citation>
    <scope>NUCLEOTIDE SEQUENCE</scope>
</reference>
<dbReference type="EMBL" id="OX597832">
    <property type="protein sequence ID" value="CAI9736453.1"/>
    <property type="molecule type" value="Genomic_DNA"/>
</dbReference>
<keyword evidence="2" id="KW-1185">Reference proteome</keyword>
<evidence type="ECO:0000313" key="2">
    <source>
        <dbReference type="Proteomes" id="UP001162480"/>
    </source>
</evidence>